<evidence type="ECO:0000256" key="3">
    <source>
        <dbReference type="ARBA" id="ARBA00022729"/>
    </source>
</evidence>
<evidence type="ECO:0000259" key="5">
    <source>
        <dbReference type="Pfam" id="PF13407"/>
    </source>
</evidence>
<dbReference type="SUPFAM" id="SSF53822">
    <property type="entry name" value="Periplasmic binding protein-like I"/>
    <property type="match status" value="1"/>
</dbReference>
<dbReference type="PANTHER" id="PTHR46847">
    <property type="entry name" value="D-ALLOSE-BINDING PERIPLASMIC PROTEIN-RELATED"/>
    <property type="match status" value="1"/>
</dbReference>
<accession>A0A964E515</accession>
<keyword evidence="7" id="KW-1185">Reference proteome</keyword>
<dbReference type="CDD" id="cd01536">
    <property type="entry name" value="PBP1_ABC_sugar_binding-like"/>
    <property type="match status" value="1"/>
</dbReference>
<evidence type="ECO:0000256" key="4">
    <source>
        <dbReference type="SAM" id="MobiDB-lite"/>
    </source>
</evidence>
<dbReference type="Proteomes" id="UP000721844">
    <property type="component" value="Unassembled WGS sequence"/>
</dbReference>
<dbReference type="EMBL" id="JAESVA010000004">
    <property type="protein sequence ID" value="MCB8881523.1"/>
    <property type="molecule type" value="Genomic_DNA"/>
</dbReference>
<dbReference type="PANTHER" id="PTHR46847:SF1">
    <property type="entry name" value="D-ALLOSE-BINDING PERIPLASMIC PROTEIN-RELATED"/>
    <property type="match status" value="1"/>
</dbReference>
<proteinExistence type="inferred from homology"/>
<dbReference type="GO" id="GO:0030313">
    <property type="term" value="C:cell envelope"/>
    <property type="evidence" value="ECO:0007669"/>
    <property type="project" value="UniProtKB-SubCell"/>
</dbReference>
<dbReference type="RefSeq" id="WP_227308188.1">
    <property type="nucleotide sequence ID" value="NZ_JAESVA010000004.1"/>
</dbReference>
<name>A0A964E515_9PROT</name>
<comment type="subcellular location">
    <subcellularLocation>
        <location evidence="1">Cell envelope</location>
    </subcellularLocation>
</comment>
<comment type="caution">
    <text evidence="6">The sequence shown here is derived from an EMBL/GenBank/DDBJ whole genome shotgun (WGS) entry which is preliminary data.</text>
</comment>
<dbReference type="Pfam" id="PF13407">
    <property type="entry name" value="Peripla_BP_4"/>
    <property type="match status" value="1"/>
</dbReference>
<dbReference type="GO" id="GO:0030246">
    <property type="term" value="F:carbohydrate binding"/>
    <property type="evidence" value="ECO:0007669"/>
    <property type="project" value="UniProtKB-ARBA"/>
</dbReference>
<evidence type="ECO:0000256" key="1">
    <source>
        <dbReference type="ARBA" id="ARBA00004196"/>
    </source>
</evidence>
<feature type="domain" description="Periplasmic binding protein" evidence="5">
    <location>
        <begin position="32"/>
        <end position="293"/>
    </location>
</feature>
<evidence type="ECO:0000256" key="2">
    <source>
        <dbReference type="ARBA" id="ARBA00007639"/>
    </source>
</evidence>
<dbReference type="InterPro" id="IPR025997">
    <property type="entry name" value="SBP_2_dom"/>
</dbReference>
<evidence type="ECO:0000313" key="7">
    <source>
        <dbReference type="Proteomes" id="UP000721844"/>
    </source>
</evidence>
<organism evidence="6 7">
    <name type="scientific">Acidisoma cellulosilyticum</name>
    <dbReference type="NCBI Taxonomy" id="2802395"/>
    <lineage>
        <taxon>Bacteria</taxon>
        <taxon>Pseudomonadati</taxon>
        <taxon>Pseudomonadota</taxon>
        <taxon>Alphaproteobacteria</taxon>
        <taxon>Acetobacterales</taxon>
        <taxon>Acidocellaceae</taxon>
        <taxon>Acidisoma</taxon>
    </lineage>
</organism>
<evidence type="ECO:0000313" key="6">
    <source>
        <dbReference type="EMBL" id="MCB8881523.1"/>
    </source>
</evidence>
<dbReference type="Gene3D" id="3.40.50.2300">
    <property type="match status" value="2"/>
</dbReference>
<protein>
    <submittedName>
        <fullName evidence="6">Sugar ABC transporter substrate-binding protein</fullName>
    </submittedName>
</protein>
<keyword evidence="3" id="KW-0732">Signal</keyword>
<dbReference type="InterPro" id="IPR028082">
    <property type="entry name" value="Peripla_BP_I"/>
</dbReference>
<feature type="region of interest" description="Disordered" evidence="4">
    <location>
        <begin position="305"/>
        <end position="324"/>
    </location>
</feature>
<comment type="similarity">
    <text evidence="2">Belongs to the bacterial solute-binding protein 2 family.</text>
</comment>
<reference evidence="6 7" key="1">
    <citation type="journal article" date="2021" name="Microorganisms">
        <title>Acidisoma silvae sp. nov. and Acidisomacellulosilytica sp. nov., Two Acidophilic Bacteria Isolated from Decaying Wood, Hydrolyzing Cellulose and Producing Poly-3-hydroxybutyrate.</title>
        <authorList>
            <person name="Mieszkin S."/>
            <person name="Pouder E."/>
            <person name="Uroz S."/>
            <person name="Simon-Colin C."/>
            <person name="Alain K."/>
        </authorList>
    </citation>
    <scope>NUCLEOTIDE SEQUENCE [LARGE SCALE GENOMIC DNA]</scope>
    <source>
        <strain evidence="6 7">HW T5.17</strain>
    </source>
</reference>
<gene>
    <name evidence="6" type="ORF">ACELLULO517_14830</name>
</gene>
<sequence>MRHGLLVVAGIAAIAAFHWTDSRAFAEDKGEIVYFLPSSTNPYIGQMERGAKAKAAESGYAVKFLENNFNQAEQNAQVQQQLASGEKVAGYVWYPFDNAAGVGAMRALSRTGVPVVVTNQLPLKGTEKFFTAYAGASDDLSGKTAGEMLLAACAHSATKCDAGAIIRFPAGVSAGDDRVTGFENAIKGKLTVISVTPADGFLEDSGYKVASQIIPAEKSKITWVYTENDSMAGATAQAARENGLIPGKNIFIIGGTCHGDSSHVVNGDLIGTAIQSGYFEGWLAVQTLVKYIKTDVVLPGSVSLPADPNTPPSDSGSPHKYNFLPNPPVGNSQAAYDQAKLWGRPAKELCNF</sequence>
<dbReference type="AlphaFoldDB" id="A0A964E515"/>